<dbReference type="EMBL" id="KI691826">
    <property type="protein sequence ID" value="ETM51396.1"/>
    <property type="molecule type" value="Genomic_DNA"/>
</dbReference>
<reference evidence="1" key="2">
    <citation type="submission" date="2013-11" db="EMBL/GenBank/DDBJ databases">
        <title>The Genome Sequence of Phytophthora parasitica CJ02B3.</title>
        <authorList>
            <consortium name="The Broad Institute Genomics Platform"/>
            <person name="Russ C."/>
            <person name="Tyler B."/>
            <person name="Panabieres F."/>
            <person name="Shan W."/>
            <person name="Tripathy S."/>
            <person name="Grunwald N."/>
            <person name="Machado M."/>
            <person name="Johnson C.S."/>
            <person name="Arredondo F."/>
            <person name="Hong C."/>
            <person name="Coffey M."/>
            <person name="Young S.K."/>
            <person name="Zeng Q."/>
            <person name="Gargeya S."/>
            <person name="Fitzgerald M."/>
            <person name="Abouelleil A."/>
            <person name="Alvarado L."/>
            <person name="Chapman S.B."/>
            <person name="Gainer-Dewar J."/>
            <person name="Goldberg J."/>
            <person name="Griggs A."/>
            <person name="Gujja S."/>
            <person name="Hansen M."/>
            <person name="Howarth C."/>
            <person name="Imamovic A."/>
            <person name="Ireland A."/>
            <person name="Larimer J."/>
            <person name="McCowan C."/>
            <person name="Murphy C."/>
            <person name="Pearson M."/>
            <person name="Poon T.W."/>
            <person name="Priest M."/>
            <person name="Roberts A."/>
            <person name="Saif S."/>
            <person name="Shea T."/>
            <person name="Sykes S."/>
            <person name="Wortman J."/>
            <person name="Nusbaum C."/>
            <person name="Birren B."/>
        </authorList>
    </citation>
    <scope>NUCLEOTIDE SEQUENCE [LARGE SCALE GENOMIC DNA]</scope>
    <source>
        <strain evidence="1">CJ02B3</strain>
    </source>
</reference>
<dbReference type="Proteomes" id="UP000054423">
    <property type="component" value="Unassembled WGS sequence"/>
</dbReference>
<gene>
    <name evidence="4" type="ORF">L914_04763</name>
    <name evidence="1" type="ORF">L915_04811</name>
    <name evidence="2" type="ORF">L916_04757</name>
    <name evidence="3" type="ORF">L917_04663</name>
</gene>
<dbReference type="EMBL" id="KI685297">
    <property type="protein sequence ID" value="ETK91668.1"/>
    <property type="molecule type" value="Genomic_DNA"/>
</dbReference>
<feature type="non-terminal residue" evidence="4">
    <location>
        <position position="1"/>
    </location>
</feature>
<dbReference type="Proteomes" id="UP000053864">
    <property type="component" value="Unassembled WGS sequence"/>
</dbReference>
<organism evidence="4">
    <name type="scientific">Phytophthora nicotianae</name>
    <name type="common">Potato buckeye rot agent</name>
    <name type="synonym">Phytophthora parasitica</name>
    <dbReference type="NCBI Taxonomy" id="4792"/>
    <lineage>
        <taxon>Eukaryota</taxon>
        <taxon>Sar</taxon>
        <taxon>Stramenopiles</taxon>
        <taxon>Oomycota</taxon>
        <taxon>Peronosporomycetes</taxon>
        <taxon>Peronosporales</taxon>
        <taxon>Peronosporaceae</taxon>
        <taxon>Phytophthora</taxon>
    </lineage>
</organism>
<name>W2NRY9_PHYNI</name>
<evidence type="ECO:0000313" key="5">
    <source>
        <dbReference type="Proteomes" id="UP000053864"/>
    </source>
</evidence>
<dbReference type="AlphaFoldDB" id="W2NRY9"/>
<reference evidence="4" key="4">
    <citation type="submission" date="2013-11" db="EMBL/GenBank/DDBJ databases">
        <title>The Genome Sequence of Phytophthora parasitica IAC_01/95.</title>
        <authorList>
            <consortium name="The Broad Institute Genomics Platform"/>
            <person name="Russ C."/>
            <person name="Tyler B."/>
            <person name="Panabieres F."/>
            <person name="Shan W."/>
            <person name="Tripathy S."/>
            <person name="Grunwald N."/>
            <person name="Machado M."/>
            <person name="Johnson C.S."/>
            <person name="Arredondo F."/>
            <person name="Hong C."/>
            <person name="Coffey M."/>
            <person name="Young S.K."/>
            <person name="Zeng Q."/>
            <person name="Gargeya S."/>
            <person name="Fitzgerald M."/>
            <person name="Abouelleil A."/>
            <person name="Alvarado L."/>
            <person name="Chapman S.B."/>
            <person name="Gainer-Dewar J."/>
            <person name="Goldberg J."/>
            <person name="Griggs A."/>
            <person name="Gujja S."/>
            <person name="Hansen M."/>
            <person name="Howarth C."/>
            <person name="Imamovic A."/>
            <person name="Ireland A."/>
            <person name="Larimer J."/>
            <person name="McCowan C."/>
            <person name="Murphy C."/>
            <person name="Pearson M."/>
            <person name="Poon T.W."/>
            <person name="Priest M."/>
            <person name="Roberts A."/>
            <person name="Saif S."/>
            <person name="Shea T."/>
            <person name="Sykes S."/>
            <person name="Wortman J."/>
            <person name="Nusbaum C."/>
            <person name="Birren B."/>
        </authorList>
    </citation>
    <scope>NUCLEOTIDE SEQUENCE [LARGE SCALE GENOMIC DNA]</scope>
    <source>
        <strain evidence="4">IAC_01/95</strain>
    </source>
</reference>
<proteinExistence type="predicted"/>
<accession>W2NRY9</accession>
<reference evidence="2 5" key="3">
    <citation type="submission" date="2013-11" db="EMBL/GenBank/DDBJ databases">
        <title>The Genome Sequence of Phytophthora parasitica CJ05E6.</title>
        <authorList>
            <consortium name="The Broad Institute Genomics Platform"/>
            <person name="Russ C."/>
            <person name="Tyler B."/>
            <person name="Panabieres F."/>
            <person name="Shan W."/>
            <person name="Tripathy S."/>
            <person name="Grunwald N."/>
            <person name="Machado M."/>
            <person name="Johnson C.S."/>
            <person name="Arredondo F."/>
            <person name="Hong C."/>
            <person name="Coffey M."/>
            <person name="Young S.K."/>
            <person name="Zeng Q."/>
            <person name="Gargeya S."/>
            <person name="Fitzgerald M."/>
            <person name="Abouelleil A."/>
            <person name="Alvarado L."/>
            <person name="Chapman S.B."/>
            <person name="Gainer-Dewar J."/>
            <person name="Goldberg J."/>
            <person name="Griggs A."/>
            <person name="Gujja S."/>
            <person name="Hansen M."/>
            <person name="Howarth C."/>
            <person name="Imamovic A."/>
            <person name="Ireland A."/>
            <person name="Larimer J."/>
            <person name="McCowan C."/>
            <person name="Murphy C."/>
            <person name="Pearson M."/>
            <person name="Poon T.W."/>
            <person name="Priest M."/>
            <person name="Roberts A."/>
            <person name="Saif S."/>
            <person name="Shea T."/>
            <person name="Sykes S."/>
            <person name="Wortman J."/>
            <person name="Nusbaum C."/>
            <person name="Birren B."/>
        </authorList>
    </citation>
    <scope>NUCLEOTIDE SEQUENCE [LARGE SCALE GENOMIC DNA]</scope>
    <source>
        <strain evidence="2 5">CJ05E6</strain>
    </source>
</reference>
<evidence type="ECO:0000313" key="2">
    <source>
        <dbReference type="EMBL" id="ETL45078.1"/>
    </source>
</evidence>
<dbReference type="EMBL" id="KI671842">
    <property type="protein sequence ID" value="ETL45078.1"/>
    <property type="molecule type" value="Genomic_DNA"/>
</dbReference>
<dbReference type="Proteomes" id="UP000053236">
    <property type="component" value="Unassembled WGS sequence"/>
</dbReference>
<dbReference type="Proteomes" id="UP000054532">
    <property type="component" value="Unassembled WGS sequence"/>
</dbReference>
<evidence type="ECO:0000313" key="3">
    <source>
        <dbReference type="EMBL" id="ETL98227.1"/>
    </source>
</evidence>
<evidence type="ECO:0000313" key="4">
    <source>
        <dbReference type="EMBL" id="ETM51396.1"/>
    </source>
</evidence>
<dbReference type="EMBL" id="KI678578">
    <property type="protein sequence ID" value="ETL98227.1"/>
    <property type="molecule type" value="Genomic_DNA"/>
</dbReference>
<reference evidence="3" key="1">
    <citation type="submission" date="2013-11" db="EMBL/GenBank/DDBJ databases">
        <title>The Genome Sequence of Phytophthora parasitica CHvinca01.</title>
        <authorList>
            <consortium name="The Broad Institute Genomics Platform"/>
            <person name="Russ C."/>
            <person name="Tyler B."/>
            <person name="Panabieres F."/>
            <person name="Shan W."/>
            <person name="Tripathy S."/>
            <person name="Grunwald N."/>
            <person name="Machado M."/>
            <person name="Johnson C.S."/>
            <person name="Arredondo F."/>
            <person name="Hong C."/>
            <person name="Coffey M."/>
            <person name="Young S.K."/>
            <person name="Zeng Q."/>
            <person name="Gargeya S."/>
            <person name="Fitzgerald M."/>
            <person name="Abouelleil A."/>
            <person name="Alvarado L."/>
            <person name="Chapman S.B."/>
            <person name="Gainer-Dewar J."/>
            <person name="Goldberg J."/>
            <person name="Griggs A."/>
            <person name="Gujja S."/>
            <person name="Hansen M."/>
            <person name="Howarth C."/>
            <person name="Imamovic A."/>
            <person name="Ireland A."/>
            <person name="Larimer J."/>
            <person name="McCowan C."/>
            <person name="Murphy C."/>
            <person name="Pearson M."/>
            <person name="Poon T.W."/>
            <person name="Priest M."/>
            <person name="Roberts A."/>
            <person name="Saif S."/>
            <person name="Shea T."/>
            <person name="Sykes S."/>
            <person name="Wortman J."/>
            <person name="Nusbaum C."/>
            <person name="Birren B."/>
        </authorList>
    </citation>
    <scope>NUCLEOTIDE SEQUENCE [LARGE SCALE GENOMIC DNA]</scope>
    <source>
        <strain evidence="3">CHvinca01</strain>
    </source>
</reference>
<sequence length="120" mass="13359">AARATAMLLQMAIIKTAGSTARIAGSVRLTLHILLDGHRVTKKPLLWCVPFQFSLAGITRTLSRAMLWQRLAEQWTPISSRPMTERHAESAVGWAIDSDVEEPQLIIHVPTSAWDTTISW</sequence>
<evidence type="ECO:0000313" key="1">
    <source>
        <dbReference type="EMBL" id="ETK91668.1"/>
    </source>
</evidence>
<protein>
    <submittedName>
        <fullName evidence="4">Uncharacterized protein</fullName>
    </submittedName>
</protein>